<dbReference type="InterPro" id="IPR013856">
    <property type="entry name" value="Peptidase_M4_domain"/>
</dbReference>
<dbReference type="Pfam" id="PF02868">
    <property type="entry name" value="Peptidase_M4_C"/>
    <property type="match status" value="1"/>
</dbReference>
<dbReference type="Pfam" id="PF01447">
    <property type="entry name" value="Peptidase_M4"/>
    <property type="match status" value="1"/>
</dbReference>
<dbReference type="SUPFAM" id="SSF49265">
    <property type="entry name" value="Fibronectin type III"/>
    <property type="match status" value="1"/>
</dbReference>
<keyword evidence="2" id="KW-0645">Protease</keyword>
<dbReference type="InterPro" id="IPR045474">
    <property type="entry name" value="GEVED"/>
</dbReference>
<evidence type="ECO:0000256" key="1">
    <source>
        <dbReference type="ARBA" id="ARBA00009388"/>
    </source>
</evidence>
<comment type="similarity">
    <text evidence="1">Belongs to the peptidase M4 family.</text>
</comment>
<feature type="signal peptide" evidence="8">
    <location>
        <begin position="1"/>
        <end position="23"/>
    </location>
</feature>
<evidence type="ECO:0000256" key="3">
    <source>
        <dbReference type="ARBA" id="ARBA00022723"/>
    </source>
</evidence>
<reference evidence="11" key="1">
    <citation type="journal article" date="2019" name="Int. J. Syst. Evol. Microbiol.">
        <title>The Global Catalogue of Microorganisms (GCM) 10K type strain sequencing project: providing services to taxonomists for standard genome sequencing and annotation.</title>
        <authorList>
            <consortium name="The Broad Institute Genomics Platform"/>
            <consortium name="The Broad Institute Genome Sequencing Center for Infectious Disease"/>
            <person name="Wu L."/>
            <person name="Ma J."/>
        </authorList>
    </citation>
    <scope>NUCLEOTIDE SEQUENCE [LARGE SCALE GENOMIC DNA]</scope>
    <source>
        <strain evidence="11">CGMCC 4.1782</strain>
    </source>
</reference>
<accession>A0ABW5CUY3</accession>
<dbReference type="CDD" id="cd00063">
    <property type="entry name" value="FN3"/>
    <property type="match status" value="1"/>
</dbReference>
<evidence type="ECO:0000313" key="10">
    <source>
        <dbReference type="EMBL" id="MFD2244795.1"/>
    </source>
</evidence>
<keyword evidence="6" id="KW-0862">Zinc</keyword>
<evidence type="ECO:0000256" key="4">
    <source>
        <dbReference type="ARBA" id="ARBA00022729"/>
    </source>
</evidence>
<dbReference type="PANTHER" id="PTHR33794">
    <property type="entry name" value="BACILLOLYSIN"/>
    <property type="match status" value="1"/>
</dbReference>
<gene>
    <name evidence="10" type="ORF">ACFSKP_00920</name>
</gene>
<dbReference type="InterPro" id="IPR027268">
    <property type="entry name" value="Peptidase_M4/M1_CTD_sf"/>
</dbReference>
<evidence type="ECO:0000256" key="8">
    <source>
        <dbReference type="SAM" id="SignalP"/>
    </source>
</evidence>
<dbReference type="InterPro" id="IPR026444">
    <property type="entry name" value="Secre_tail"/>
</dbReference>
<evidence type="ECO:0000313" key="11">
    <source>
        <dbReference type="Proteomes" id="UP001597374"/>
    </source>
</evidence>
<dbReference type="PANTHER" id="PTHR33794:SF1">
    <property type="entry name" value="BACILLOLYSIN"/>
    <property type="match status" value="1"/>
</dbReference>
<feature type="chain" id="PRO_5046794102" evidence="8">
    <location>
        <begin position="24"/>
        <end position="1038"/>
    </location>
</feature>
<proteinExistence type="inferred from homology"/>
<dbReference type="CDD" id="cd09597">
    <property type="entry name" value="M4_TLP"/>
    <property type="match status" value="1"/>
</dbReference>
<dbReference type="NCBIfam" id="TIGR04183">
    <property type="entry name" value="Por_Secre_tail"/>
    <property type="match status" value="1"/>
</dbReference>
<comment type="caution">
    <text evidence="10">The sequence shown here is derived from an EMBL/GenBank/DDBJ whole genome shotgun (WGS) entry which is preliminary data.</text>
</comment>
<dbReference type="SMART" id="SM00060">
    <property type="entry name" value="FN3"/>
    <property type="match status" value="1"/>
</dbReference>
<evidence type="ECO:0000259" key="9">
    <source>
        <dbReference type="PROSITE" id="PS50853"/>
    </source>
</evidence>
<sequence>MKHLYIVGSLLASSLLFAPAANAQSQDNVRQRIEAADGTPAFIAFKTNAEAYRAEQALQILKTHLNLSQDDDMRQAKTENDALGFMHQRFEQYYKGIKVEHGTYMVHSKNGVVESINGEFKKLKDVSTQAALSEGAALGKALSFIRAKTYMWQLPDQEAWIKELKNDRKATFYPKGELVIVNNYLSRDKDKIGQPVLAWKFDVYAQAPLSRDYVYVDARTGEVVFKDAIIKHAAATASAATRYSGTISTTTDSYSGTYRLRDYTRGTGIETYNCKTGTSYTAAVDFTDADNNWTAAEFNNTAKDNAALDAHWAAQMTYDYFKGKHNRNSYDNAGAKIKSYVHYDVNYENAFWNGSVMTYGDGATRFDALTSLDVGAHEIGHAVCSSTANLVYSNESGAMNEGFSDIWAAAVEQYAAPTKSTWLIGEDIDNQRPSLRSMSDPNAEGQPDTYKGTNWYTGTGDNGGVHTNSGVLNHWFYILSVGKSGTNDIGVSFNVTGIGITDAAKIAYRMESVYLTSNSVYADARTYAIQSATDLFGAGSNQVIQTTNAWNAVGVGGKYGEISYCASKGNNAASEWIAGVKIGSFTKTSGAAGYSDFTATTVTMAAGSSNAITLTPGFASSSYNEYWKIWIDYNKDGDFDDAGELAFDAGALSKTAVSGNITIPATATGSTRMRVSMKYNAAQTACETFSYGEVEDYTISFSGAAATCAVPAGLASSNIGATSATLSWGAVSGAASYNVRFRPVGATTWTTSSATGTSYNATGLTASTQYEFQVSTVCSGSSSAYSSSATFTTTAATTVSYCTSKGSNSSYEWIDLVQFAGINNTSGNDGGYKDNTSLTASVARGSSNTIYFSTGFSGTAYTEYWKVWIDFNQDGDFDDAGEQVVSGSSSSSGTLSSTVAVPSTALLGKTRMRVSMKYNAAQTSCETFSYGEVEDYSVNIGSALTAVASSNVVTSETLGDAAGQDVMVYPNPASSYVRINASAKNAVVRVLSITGAEMMRVTMKDNAQQLDVSKLPAGIYMISIHDGQKEMHQKLVKE</sequence>
<dbReference type="InterPro" id="IPR011096">
    <property type="entry name" value="FTP_domain"/>
</dbReference>
<dbReference type="Gene3D" id="1.10.390.10">
    <property type="entry name" value="Neutral Protease Domain 2"/>
    <property type="match status" value="1"/>
</dbReference>
<dbReference type="Gene3D" id="2.60.40.10">
    <property type="entry name" value="Immunoglobulins"/>
    <property type="match status" value="1"/>
</dbReference>
<dbReference type="Pfam" id="PF00041">
    <property type="entry name" value="fn3"/>
    <property type="match status" value="1"/>
</dbReference>
<protein>
    <submittedName>
        <fullName evidence="10">M4 family metallopeptidase</fullName>
    </submittedName>
</protein>
<dbReference type="Pfam" id="PF20009">
    <property type="entry name" value="GEVED"/>
    <property type="match status" value="2"/>
</dbReference>
<dbReference type="PROSITE" id="PS50853">
    <property type="entry name" value="FN3"/>
    <property type="match status" value="1"/>
</dbReference>
<dbReference type="Proteomes" id="UP001597374">
    <property type="component" value="Unassembled WGS sequence"/>
</dbReference>
<dbReference type="InterPro" id="IPR013783">
    <property type="entry name" value="Ig-like_fold"/>
</dbReference>
<dbReference type="InterPro" id="IPR003961">
    <property type="entry name" value="FN3_dom"/>
</dbReference>
<keyword evidence="3" id="KW-0479">Metal-binding</keyword>
<dbReference type="InterPro" id="IPR023612">
    <property type="entry name" value="Peptidase_M4"/>
</dbReference>
<dbReference type="Pfam" id="PF18962">
    <property type="entry name" value="Por_Secre_tail"/>
    <property type="match status" value="1"/>
</dbReference>
<evidence type="ECO:0000256" key="5">
    <source>
        <dbReference type="ARBA" id="ARBA00022801"/>
    </source>
</evidence>
<dbReference type="RefSeq" id="WP_250429827.1">
    <property type="nucleotide sequence ID" value="NZ_JALPRR010000002.1"/>
</dbReference>
<dbReference type="SUPFAM" id="SSF55486">
    <property type="entry name" value="Metalloproteases ('zincins'), catalytic domain"/>
    <property type="match status" value="1"/>
</dbReference>
<dbReference type="Gene3D" id="3.10.170.10">
    <property type="match status" value="1"/>
</dbReference>
<dbReference type="InterPro" id="IPR036116">
    <property type="entry name" value="FN3_sf"/>
</dbReference>
<evidence type="ECO:0000256" key="6">
    <source>
        <dbReference type="ARBA" id="ARBA00022833"/>
    </source>
</evidence>
<feature type="domain" description="Fibronectin type-III" evidence="9">
    <location>
        <begin position="710"/>
        <end position="796"/>
    </location>
</feature>
<keyword evidence="5" id="KW-0378">Hydrolase</keyword>
<keyword evidence="4 8" id="KW-0732">Signal</keyword>
<evidence type="ECO:0000256" key="7">
    <source>
        <dbReference type="ARBA" id="ARBA00023049"/>
    </source>
</evidence>
<dbReference type="InterPro" id="IPR050728">
    <property type="entry name" value="Zinc_Metalloprotease_M4"/>
</dbReference>
<dbReference type="InterPro" id="IPR001570">
    <property type="entry name" value="Peptidase_M4_C_domain"/>
</dbReference>
<keyword evidence="7" id="KW-0482">Metalloprotease</keyword>
<keyword evidence="11" id="KW-1185">Reference proteome</keyword>
<dbReference type="EMBL" id="JBHUIM010000001">
    <property type="protein sequence ID" value="MFD2244795.1"/>
    <property type="molecule type" value="Genomic_DNA"/>
</dbReference>
<name>A0ABW5CUY3_9BACT</name>
<dbReference type="PRINTS" id="PR00730">
    <property type="entry name" value="THERMOLYSIN"/>
</dbReference>
<organism evidence="10 11">
    <name type="scientific">Pontibacter ruber</name>
    <dbReference type="NCBI Taxonomy" id="1343895"/>
    <lineage>
        <taxon>Bacteria</taxon>
        <taxon>Pseudomonadati</taxon>
        <taxon>Bacteroidota</taxon>
        <taxon>Cytophagia</taxon>
        <taxon>Cytophagales</taxon>
        <taxon>Hymenobacteraceae</taxon>
        <taxon>Pontibacter</taxon>
    </lineage>
</organism>
<dbReference type="Pfam" id="PF07504">
    <property type="entry name" value="FTP"/>
    <property type="match status" value="1"/>
</dbReference>
<dbReference type="Gene3D" id="3.10.450.490">
    <property type="match status" value="1"/>
</dbReference>
<evidence type="ECO:0000256" key="2">
    <source>
        <dbReference type="ARBA" id="ARBA00022670"/>
    </source>
</evidence>